<evidence type="ECO:0000259" key="3">
    <source>
        <dbReference type="PROSITE" id="PS51723"/>
    </source>
</evidence>
<evidence type="ECO:0000256" key="2">
    <source>
        <dbReference type="SAM" id="Phobius"/>
    </source>
</evidence>
<feature type="compositionally biased region" description="Low complexity" evidence="1">
    <location>
        <begin position="1156"/>
        <end position="1179"/>
    </location>
</feature>
<keyword evidence="2" id="KW-0472">Membrane</keyword>
<feature type="region of interest" description="Disordered" evidence="1">
    <location>
        <begin position="1148"/>
        <end position="1187"/>
    </location>
</feature>
<name>A0ABR2HH09_9EUKA</name>
<protein>
    <recommendedName>
        <fullName evidence="3">Peptidase M60 domain-containing protein</fullName>
    </recommendedName>
</protein>
<evidence type="ECO:0000313" key="4">
    <source>
        <dbReference type="EMBL" id="KAK8847084.1"/>
    </source>
</evidence>
<organism evidence="4 5">
    <name type="scientific">Tritrichomonas musculus</name>
    <dbReference type="NCBI Taxonomy" id="1915356"/>
    <lineage>
        <taxon>Eukaryota</taxon>
        <taxon>Metamonada</taxon>
        <taxon>Parabasalia</taxon>
        <taxon>Tritrichomonadida</taxon>
        <taxon>Tritrichomonadidae</taxon>
        <taxon>Tritrichomonas</taxon>
    </lineage>
</organism>
<proteinExistence type="predicted"/>
<comment type="caution">
    <text evidence="4">The sequence shown here is derived from an EMBL/GenBank/DDBJ whole genome shotgun (WGS) entry which is preliminary data.</text>
</comment>
<dbReference type="PANTHER" id="PTHR15730">
    <property type="entry name" value="EXPERIMENTAL AUTOIMMUNE PROSTATITIS ANTIGEN 2-RELATED"/>
    <property type="match status" value="1"/>
</dbReference>
<dbReference type="InterPro" id="IPR051244">
    <property type="entry name" value="TCAF"/>
</dbReference>
<keyword evidence="2" id="KW-1133">Transmembrane helix</keyword>
<feature type="compositionally biased region" description="Low complexity" evidence="1">
    <location>
        <begin position="1564"/>
        <end position="1573"/>
    </location>
</feature>
<dbReference type="InterPro" id="IPR035423">
    <property type="entry name" value="M60-like_N"/>
</dbReference>
<dbReference type="Pfam" id="PF17291">
    <property type="entry name" value="M60-like_N"/>
    <property type="match status" value="1"/>
</dbReference>
<feature type="region of interest" description="Disordered" evidence="1">
    <location>
        <begin position="1554"/>
        <end position="1584"/>
    </location>
</feature>
<dbReference type="Proteomes" id="UP001470230">
    <property type="component" value="Unassembled WGS sequence"/>
</dbReference>
<dbReference type="EMBL" id="JAPFFF010000028">
    <property type="protein sequence ID" value="KAK8847084.1"/>
    <property type="molecule type" value="Genomic_DNA"/>
</dbReference>
<dbReference type="PANTHER" id="PTHR15730:SF5">
    <property type="entry name" value="SI:CH211-210B2.2-RELATED"/>
    <property type="match status" value="1"/>
</dbReference>
<sequence length="1584" mass="178022">MPIILALLTYDTLAYTRSLYAPNVNDYIIQQNADTFYFLQNITTPPKSKPISDAGFTTQAINKDSYGWPDHDRTGDQALEEEEGLNMKNFYENRVNLTQEDMYYHPAAAEEFWTTWDVIDSLQRSKEKVTLNPKYLNTRTTNLYMPPGELITFDILPEAVGLVTVRVNYHRQEVSLKDRYKYLQCSTKLTQTKSTWGWPMGGAVTFELSGSGYPVEINVTGCVIAPYFEYGVSDEEEWEETGRNLKAPTAQLSNGAIQQIMPSDTIRTLNRMDDGQAWLRSTWLRSQEVAPDNNIGNTRYTCLNQLLIRYDNYVSCGVACAIVGANFVDHYTTWAEGANDIINQKDGNPWGTVHEINHHHQGNWGFASLDGALSEATNNVLNTYEYTYQSSQSGNRYVDSSLTPMFIRDHMETVHPYYLFFSDQGDYFREGEWDLIYHCLGYKVFKNYMMMATNNSPYSSNKYNDFGKHLLTLMEATGYDCYEYCNYYCQKLGRKSPKELLGDQFDAFWETYTHHPAYHNYLHIMGCFYASGFVRNNERFETTRPFKIYPFYNTTFDFNKALKYFEGNKTYFGDFVFDRIQAKRQSAWTEISKGVYTYKPVDDLTFIDEALAIYIDLTTNKEFICIVKLELKPSRKVHEVSIYNFTSDACNRGYQVTQCYQNIQKQTLVKNLTSDASGIPSYKGRNLTLITDIVAQPTKSGYYRVGATISERGLIYFSNKPLTGDYDKDAPYLVLMKGWYFASSNSGPINESVYIKASEKLYIRMVVNNADDPEVCTPEQTLCRPDVGGTIYLYNKADKEGGFGEEDQLPDEWFAISKPMDFAPSLIDFKYGNEYTGSKIIPDSSENWYANVSMQYKNVITLTNTGWDSGQGLGCMEGCTDENVSQTILGFDDSTEVRAGWYPEWKQCPFPHLWDINFNEEVTFDAVFLKGAANENFYGMNSTIAIYLNSKSSSSVGIENEENLIWEGSYISNDNEPIKLDHEYTGKYIRIVVFNNSKPWKDGIKGQSSFSYISIGKYVYTTNYKAPRNCDWEVRKDGYYLNGRAFVGKAGDSYTYVPEQGINQVAIVGDRFEGMGTANVYLDDKLVKVISSADITSRDIKAMQYSSRSYMQILYVTSLFKDPPEIRIDVVSGEFRLTGFIVGSLDDDSSSLHNGPMPTQTPTAFPQQTSTPAPTHVPGEPTPLPPTEEPVIDYLPSVDSSNKVSSDEIIFTDDGFKYGGNKIDTTAINKDIILISNSANKITLKTETLNAPSQDKYVSLMKPNTVITIQEPESGSFGNSELGIHPNSQDPKIQIPTAKVPLNIYSDSENSISFEPAGKSTLSTSISIGKITSTKGHLEMNAPEYIQHFKASEIDLYNTGEIVSNADGKTIDTVVDQVNLKEGAQSTISNVNINKALSQDANSKLFVNGKAKFDSESIVSLTDSSSIEFGDSDVEGVCKSLKLVKIKNDNKLMSDEATLICGKNFDCESWRNAYSGDSEYPGSKCIIDQNGEYCLVAYKAVQEPPTKGDDGNGKDKKKDNKKVIIIAASCAAAAVAIIIIIVVSVVVVRKKKASGTKVEDAKNTENVNSNANNEDPQDSNQIDI</sequence>
<dbReference type="InterPro" id="IPR031161">
    <property type="entry name" value="Peptidase_M60_dom"/>
</dbReference>
<dbReference type="PROSITE" id="PS51723">
    <property type="entry name" value="PEPTIDASE_M60"/>
    <property type="match status" value="1"/>
</dbReference>
<feature type="transmembrane region" description="Helical" evidence="2">
    <location>
        <begin position="1523"/>
        <end position="1548"/>
    </location>
</feature>
<keyword evidence="2" id="KW-0812">Transmembrane</keyword>
<dbReference type="Pfam" id="PF13402">
    <property type="entry name" value="Peptidase_M60"/>
    <property type="match status" value="1"/>
</dbReference>
<gene>
    <name evidence="4" type="ORF">M9Y10_019662</name>
</gene>
<dbReference type="SMART" id="SM01276">
    <property type="entry name" value="M60-like"/>
    <property type="match status" value="1"/>
</dbReference>
<accession>A0ABR2HH09</accession>
<feature type="domain" description="Peptidase M60" evidence="3">
    <location>
        <begin position="136"/>
        <end position="439"/>
    </location>
</feature>
<reference evidence="4 5" key="1">
    <citation type="submission" date="2024-04" db="EMBL/GenBank/DDBJ databases">
        <title>Tritrichomonas musculus Genome.</title>
        <authorList>
            <person name="Alves-Ferreira E."/>
            <person name="Grigg M."/>
            <person name="Lorenzi H."/>
            <person name="Galac M."/>
        </authorList>
    </citation>
    <scope>NUCLEOTIDE SEQUENCE [LARGE SCALE GENOMIC DNA]</scope>
    <source>
        <strain evidence="4 5">EAF2021</strain>
    </source>
</reference>
<evidence type="ECO:0000313" key="5">
    <source>
        <dbReference type="Proteomes" id="UP001470230"/>
    </source>
</evidence>
<keyword evidence="5" id="KW-1185">Reference proteome</keyword>
<evidence type="ECO:0000256" key="1">
    <source>
        <dbReference type="SAM" id="MobiDB-lite"/>
    </source>
</evidence>